<sequence>MPMDSSANLEREGEIGYAVPREWYKSYSENAEHAAVLVNAEILTPEKELNLESKYQVVSCEEWEEIKKKTQYDEEVPYGVVNITIDFTNKESIQKNFQSHSSKKVFDIIKLVLFSHKMTEQRFIKYYRWKINAAASLSEALIKCKTKNIHLEIERKETEQSSEEEIKRENTRPAEFRNVGLSCYMNTALQVLLGVDELSHKILAISSNTIYDLGRKRNTAKGHSKEKCAQLLLAYRSLVKSSKKGGDCGSMLREIKKVLGEIDSRYGRCSEEDAGEVFSLILNNFNYLFEKTKYDSLVSDLFRYNADELQECLDRSRKEVRRTEKNIYKSFVMNGSFGSEKGPHAHVLVVHRNQLLVSSVCVYKEEGGDLLVGNVRKKICRDFQVSLENVVAGESTAQFRVIKREDGYTFASKKNLHEQPVFYIVDNPEEIEFVFLRYLPQKESLGFLTSIFGSGDKRVFSAPFLIKKKSNLAHFLEDSLRIKRRTTVPDTMLELQESVKEDSRLFSSVCVVVSHKHWDATEYINAIKEREEETRDALHIQCVVTNWENRHIRKPSEEEKADNPNIHRVVESRHFCKFSKYFCVQLSNGLGASFKEKPLEKHKLTIEKDSLMLDGGRYALVGILVHHNFGIGGHYVAFTKRGESWYHCNDSTITRSTVSAAISTGYPYGLLYRREEK</sequence>
<comment type="caution">
    <text evidence="2">The sequence shown here is derived from an EMBL/GenBank/DDBJ whole genome shotgun (WGS) entry which is preliminary data.</text>
</comment>
<dbReference type="EMBL" id="LTDL01000040">
    <property type="protein sequence ID" value="OAG29480.1"/>
    <property type="molecule type" value="Genomic_DNA"/>
</dbReference>
<feature type="domain" description="USP" evidence="1">
    <location>
        <begin position="174"/>
        <end position="675"/>
    </location>
</feature>
<protein>
    <recommendedName>
        <fullName evidence="1">USP domain-containing protein</fullName>
    </recommendedName>
</protein>
<gene>
    <name evidence="2" type="ORF">NEDG_00613</name>
</gene>
<dbReference type="AlphaFoldDB" id="A0A177EDL0"/>
<dbReference type="GO" id="GO:0016579">
    <property type="term" value="P:protein deubiquitination"/>
    <property type="evidence" value="ECO:0007669"/>
    <property type="project" value="InterPro"/>
</dbReference>
<evidence type="ECO:0000313" key="3">
    <source>
        <dbReference type="Proteomes" id="UP000185944"/>
    </source>
</evidence>
<dbReference type="Pfam" id="PF00443">
    <property type="entry name" value="UCH"/>
    <property type="match status" value="1"/>
</dbReference>
<dbReference type="Gene3D" id="3.90.70.10">
    <property type="entry name" value="Cysteine proteinases"/>
    <property type="match status" value="2"/>
</dbReference>
<name>A0A177EDL0_9MICR</name>
<dbReference type="InterPro" id="IPR050185">
    <property type="entry name" value="Ub_carboxyl-term_hydrolase"/>
</dbReference>
<reference evidence="2 3" key="1">
    <citation type="submission" date="2016-02" db="EMBL/GenBank/DDBJ databases">
        <title>Discovery of a natural microsporidian pathogen with a broad tissue tropism in Caenorhabditis elegans.</title>
        <authorList>
            <person name="Luallen R.J."/>
            <person name="Reinke A.W."/>
            <person name="Tong L."/>
            <person name="Botts M.R."/>
            <person name="Felix M.-A."/>
            <person name="Troemel E.R."/>
        </authorList>
    </citation>
    <scope>NUCLEOTIDE SEQUENCE [LARGE SCALE GENOMIC DNA]</scope>
    <source>
        <strain evidence="2 3">JUm2807</strain>
    </source>
</reference>
<dbReference type="GeneID" id="93646963"/>
<dbReference type="SUPFAM" id="SSF54001">
    <property type="entry name" value="Cysteine proteinases"/>
    <property type="match status" value="1"/>
</dbReference>
<dbReference type="OrthoDB" id="292964at2759"/>
<dbReference type="PANTHER" id="PTHR21646">
    <property type="entry name" value="UBIQUITIN CARBOXYL-TERMINAL HYDROLASE"/>
    <property type="match status" value="1"/>
</dbReference>
<dbReference type="GO" id="GO:0004843">
    <property type="term" value="F:cysteine-type deubiquitinase activity"/>
    <property type="evidence" value="ECO:0007669"/>
    <property type="project" value="InterPro"/>
</dbReference>
<dbReference type="PROSITE" id="PS50235">
    <property type="entry name" value="USP_3"/>
    <property type="match status" value="1"/>
</dbReference>
<evidence type="ECO:0000313" key="2">
    <source>
        <dbReference type="EMBL" id="OAG29480.1"/>
    </source>
</evidence>
<dbReference type="InterPro" id="IPR038765">
    <property type="entry name" value="Papain-like_cys_pep_sf"/>
</dbReference>
<dbReference type="InterPro" id="IPR001394">
    <property type="entry name" value="Peptidase_C19_UCH"/>
</dbReference>
<dbReference type="RefSeq" id="XP_067544128.1">
    <property type="nucleotide sequence ID" value="XM_067688031.1"/>
</dbReference>
<dbReference type="VEuPathDB" id="MicrosporidiaDB:NEDG_00613"/>
<proteinExistence type="predicted"/>
<evidence type="ECO:0000259" key="1">
    <source>
        <dbReference type="PROSITE" id="PS50235"/>
    </source>
</evidence>
<accession>A0A177EDL0</accession>
<organism evidence="2 3">
    <name type="scientific">Nematocida displodere</name>
    <dbReference type="NCBI Taxonomy" id="1805483"/>
    <lineage>
        <taxon>Eukaryota</taxon>
        <taxon>Fungi</taxon>
        <taxon>Fungi incertae sedis</taxon>
        <taxon>Microsporidia</taxon>
        <taxon>Nematocida</taxon>
    </lineage>
</organism>
<dbReference type="InterPro" id="IPR028889">
    <property type="entry name" value="USP"/>
</dbReference>
<keyword evidence="3" id="KW-1185">Reference proteome</keyword>
<dbReference type="Proteomes" id="UP000185944">
    <property type="component" value="Unassembled WGS sequence"/>
</dbReference>